<keyword evidence="1" id="KW-0436">Ligase</keyword>
<dbReference type="PANTHER" id="PTHR43585">
    <property type="entry name" value="FUMIPYRROLE BIOSYNTHESIS PROTEIN C"/>
    <property type="match status" value="1"/>
</dbReference>
<evidence type="ECO:0000256" key="3">
    <source>
        <dbReference type="ARBA" id="ARBA00022840"/>
    </source>
</evidence>
<keyword evidence="7" id="KW-1185">Reference proteome</keyword>
<feature type="domain" description="ATP-grasp" evidence="5">
    <location>
        <begin position="109"/>
        <end position="321"/>
    </location>
</feature>
<comment type="caution">
    <text evidence="6">The sequence shown here is derived from an EMBL/GenBank/DDBJ whole genome shotgun (WGS) entry which is preliminary data.</text>
</comment>
<dbReference type="GO" id="GO:0016874">
    <property type="term" value="F:ligase activity"/>
    <property type="evidence" value="ECO:0007669"/>
    <property type="project" value="UniProtKB-KW"/>
</dbReference>
<keyword evidence="2 4" id="KW-0547">Nucleotide-binding</keyword>
<dbReference type="Pfam" id="PF13535">
    <property type="entry name" value="ATP-grasp_4"/>
    <property type="match status" value="1"/>
</dbReference>
<dbReference type="Gene3D" id="3.30.470.20">
    <property type="entry name" value="ATP-grasp fold, B domain"/>
    <property type="match status" value="1"/>
</dbReference>
<organism evidence="6 7">
    <name type="scientific">Natronogracilivirga saccharolytica</name>
    <dbReference type="NCBI Taxonomy" id="2812953"/>
    <lineage>
        <taxon>Bacteria</taxon>
        <taxon>Pseudomonadati</taxon>
        <taxon>Balneolota</taxon>
        <taxon>Balneolia</taxon>
        <taxon>Balneolales</taxon>
        <taxon>Cyclonatronaceae</taxon>
        <taxon>Natronogracilivirga</taxon>
    </lineage>
</organism>
<gene>
    <name evidence="6" type="ORF">NATSA_03510</name>
</gene>
<reference evidence="6" key="1">
    <citation type="submission" date="2021-02" db="EMBL/GenBank/DDBJ databases">
        <title>Natronogracilivirga saccharolytica gen. nov. sp. nov. a new anaerobic, haloalkiliphilic carbohydrate-fermenting bacterium from soda lake and proposing of Cyclonatronumiaceae fam. nov. in the phylum Balneolaeota.</title>
        <authorList>
            <person name="Zhilina T.N."/>
            <person name="Sorokin D.Y."/>
            <person name="Zavarzina D.G."/>
            <person name="Toshchakov S.V."/>
            <person name="Kublanov I.V."/>
        </authorList>
    </citation>
    <scope>NUCLEOTIDE SEQUENCE</scope>
    <source>
        <strain evidence="6">Z-1702</strain>
    </source>
</reference>
<accession>A0A8J7S7N6</accession>
<dbReference type="PROSITE" id="PS00867">
    <property type="entry name" value="CPSASE_2"/>
    <property type="match status" value="1"/>
</dbReference>
<proteinExistence type="predicted"/>
<evidence type="ECO:0000313" key="7">
    <source>
        <dbReference type="Proteomes" id="UP000673975"/>
    </source>
</evidence>
<keyword evidence="3 4" id="KW-0067">ATP-binding</keyword>
<dbReference type="InterPro" id="IPR011761">
    <property type="entry name" value="ATP-grasp"/>
</dbReference>
<dbReference type="InterPro" id="IPR052032">
    <property type="entry name" value="ATP-dep_AA_Ligase"/>
</dbReference>
<evidence type="ECO:0000256" key="1">
    <source>
        <dbReference type="ARBA" id="ARBA00022598"/>
    </source>
</evidence>
<dbReference type="PROSITE" id="PS50975">
    <property type="entry name" value="ATP_GRASP"/>
    <property type="match status" value="1"/>
</dbReference>
<dbReference type="AlphaFoldDB" id="A0A8J7S7N6"/>
<dbReference type="PANTHER" id="PTHR43585:SF2">
    <property type="entry name" value="ATP-GRASP ENZYME FSQD"/>
    <property type="match status" value="1"/>
</dbReference>
<protein>
    <submittedName>
        <fullName evidence="6">ATP-grasp domain-containing protein</fullName>
    </submittedName>
</protein>
<evidence type="ECO:0000256" key="2">
    <source>
        <dbReference type="ARBA" id="ARBA00022741"/>
    </source>
</evidence>
<evidence type="ECO:0000256" key="4">
    <source>
        <dbReference type="PROSITE-ProRule" id="PRU00409"/>
    </source>
</evidence>
<sequence length="431" mass="49840">MSKKQVFIIGLDDFNLKKLQALPEAKECEFHTALDISEIRDVEEYDMEKLINLCFDRIDKHGQIDAVASYYDFPGTVLVPVIAEKYNLPGPSLESVLKCEHKFWSRVEQNKVISEHIPYFKAFDPFDDEAYEKLDMIPPFWIKPTKSFRSFLAFRISSESHFYENTKTIQENIHFMLEPFHDLMKMYNMPEEVADMDESCIAESMISGHQCTLEGYAFNGNVVSYGVVDSLREENRSSFSRYEYPSVLPQEIQFRMADVTRRAIQQIGLDNAPFNVEFFYNQTADEVYLLEINPRISQAHTDIFEKVHGISHHSIMLNLALGRKPKTLYYNGEFSKAAHFMLRTFEGGVIKKVPTKREINILKKFIPGLEVKIPVKSGTHTSEMQGQDSYSFELANVFIGGRDQAELVEKYNKVCDGLTFEIEYDESVHVH</sequence>
<dbReference type="EMBL" id="JAFIDN010000002">
    <property type="protein sequence ID" value="MBP3191723.1"/>
    <property type="molecule type" value="Genomic_DNA"/>
</dbReference>
<dbReference type="Proteomes" id="UP000673975">
    <property type="component" value="Unassembled WGS sequence"/>
</dbReference>
<evidence type="ECO:0000313" key="6">
    <source>
        <dbReference type="EMBL" id="MBP3191723.1"/>
    </source>
</evidence>
<dbReference type="GO" id="GO:0046872">
    <property type="term" value="F:metal ion binding"/>
    <property type="evidence" value="ECO:0007669"/>
    <property type="project" value="InterPro"/>
</dbReference>
<dbReference type="GO" id="GO:0005524">
    <property type="term" value="F:ATP binding"/>
    <property type="evidence" value="ECO:0007669"/>
    <property type="project" value="UniProtKB-UniRule"/>
</dbReference>
<dbReference type="InterPro" id="IPR005479">
    <property type="entry name" value="CPAse_ATP-bd"/>
</dbReference>
<evidence type="ECO:0000259" key="5">
    <source>
        <dbReference type="PROSITE" id="PS50975"/>
    </source>
</evidence>
<dbReference type="SUPFAM" id="SSF56059">
    <property type="entry name" value="Glutathione synthetase ATP-binding domain-like"/>
    <property type="match status" value="1"/>
</dbReference>
<name>A0A8J7S7N6_9BACT</name>
<dbReference type="RefSeq" id="WP_210510447.1">
    <property type="nucleotide sequence ID" value="NZ_JAFIDN010000002.1"/>
</dbReference>